<reference evidence="1 2" key="1">
    <citation type="submission" date="2019-03" db="EMBL/GenBank/DDBJ databases">
        <authorList>
            <person name="Ludwig S."/>
            <person name="Saikali A."/>
            <person name="Addai K."/>
            <person name="Agarwal S."/>
            <person name="Ahmad I.M."/>
            <person name="Alumyar Y.S."/>
            <person name="An J."/>
            <person name="Antar T.E."/>
            <person name="Antony V."/>
            <person name="Arvin L.E."/>
            <person name="Atanasoff K.E."/>
            <person name="Ati R."/>
            <person name="Batista A."/>
            <person name="Bembuh M.L."/>
            <person name="Bhardvaj T.B."/>
            <person name="Brown C.J."/>
            <person name="Butt S.T."/>
            <person name="Cahn D."/>
            <person name="Canales I.-I."/>
            <person name="Carr K."/>
            <person name="Chen K.Z."/>
            <person name="Chen M."/>
            <person name="Chigurupati S."/>
            <person name="Chou C."/>
            <person name="Chung C.S."/>
            <person name="Cole S.T."/>
            <person name="Colson C.L."/>
            <person name="Dent D.M."/>
            <person name="Djiogo E.M."/>
            <person name="Domrachev B.M."/>
            <person name="Dwivedi J."/>
            <person name="Ehsani C."/>
            <person name="Essien U.A."/>
            <person name="Fakhar A."/>
            <person name="Flood S.H."/>
            <person name="Furletti G."/>
            <person name="Gebreegziabher M."/>
            <person name="Goralski S.M."/>
            <person name="Gruver-Williams A."/>
            <person name="Guldan M.L."/>
            <person name="Gurung S."/>
            <person name="Heo K."/>
            <person name="John R.A."/>
            <person name="Kabir L."/>
            <person name="Kaira H."/>
            <person name="Kane M.S."/>
            <person name="Karanja M."/>
            <person name="Karley A.N."/>
            <person name="Kelleher J."/>
            <person name="Khan A.M."/>
            <person name="Khan A."/>
            <person name="Kharel S."/>
            <person name="Kidane M."/>
            <person name="Konanur P."/>
            <person name="Kuo N.K."/>
            <person name="Kyaw G."/>
            <person name="Lahijan N."/>
            <person name="Lamm D.N."/>
            <person name="Lance S.V."/>
            <person name="Le C."/>
            <person name="Lee C.H."/>
            <person name="Leka D."/>
            <person name="Li C."/>
            <person name="Lim S.Y."/>
            <person name="Lo J."/>
            <person name="Mahaney V.M."/>
            <person name="Mangukiya A."/>
            <person name="Mani D."/>
            <person name="Mariano P."/>
            <person name="Markward M.L."/>
            <person name="Mbaekwe U."/>
            <person name="Mcgowan H."/>
            <person name="Mcnamara A."/>
            <person name="Mebrahtu S."/>
            <person name="Mohamed A."/>
            <person name="Mohamed M.E."/>
            <person name="Muntaka F."/>
            <person name="Naqvi T."/>
            <person name="Nengel A.M."/>
            <person name="Neupane S."/>
            <person name="Nguyen J."/>
            <person name="Nguyen J."/>
            <person name="Nwoji I.C."/>
            <person name="O'Brien T."/>
            <person name="Okusolubo T.A."/>
            <person name="Paek J."/>
            <person name="Pandithakoralag H."/>
            <person name="Parsa S."/>
            <person name="Perry C."/>
            <person name="Petrie C.R."/>
            <person name="Poteshman G.A."/>
            <person name="Quiros D."/>
            <person name="Rana S."/>
            <person name="Reister J."/>
            <person name="Reyes E."/>
            <person name="Riaz H.S."/>
            <person name="Roach T.L."/>
            <person name="Scalsky R."/>
            <person name="Schultz J.A."/>
            <person name="Scott C.F."/>
            <person name="Sekira M.D."/>
            <person name="Shee C.S."/>
            <person name="Shultz P."/>
            <person name="Siarez J.A."/>
            <person name="Simpson A.L."/>
            <person name="Singh S."/>
            <person name="Smith F.R."/>
            <person name="Smith S.A."/>
            <person name="Sobers S."/>
            <person name="Sobowale A.O."/>
            <person name="Somoza K.A."/>
            <person name="Song M."/>
            <person name="Spence R.N."/>
            <person name="Spruill R.A."/>
            <person name="Subedi A."/>
            <person name="Taj A.B."/>
            <person name="Thomas J."/>
            <person name="Todd J.C."/>
            <person name="Tran T."/>
            <person name="Varghese J."/>
            <person name="Vartanian E."/>
            <person name="Vega A."/>
            <person name="Vong A."/>
            <person name="Wachhaus L.E."/>
            <person name="Walter A.J."/>
            <person name="Wessel M.E."/>
            <person name="Azam A.M."/>
            <person name="Blocker D."/>
            <person name="Naeem N.-U.-A."/>
            <person name="Patel R."/>
            <person name="Shakarov P."/>
            <person name="Xie C.L."/>
            <person name="Zolnerowich N."/>
            <person name="Correa-Mendez M."/>
            <person name="Fabian M."/>
            <person name="Fishbein J."/>
            <person name="Harkles L."/>
            <person name="Reger N."/>
            <person name="Saleh S."/>
            <person name="Erill I."/>
            <person name="Caruso S.M."/>
            <person name="Garlena R.A."/>
            <person name="Russell D.A."/>
            <person name="Pope W.H."/>
            <person name="Jacobs-Sera D."/>
            <person name="Hatfull G.F."/>
        </authorList>
    </citation>
    <scope>NUCLEOTIDE SEQUENCE [LARGE SCALE GENOMIC DNA]</scope>
</reference>
<dbReference type="Proteomes" id="UP000297158">
    <property type="component" value="Segment"/>
</dbReference>
<keyword evidence="2" id="KW-1185">Reference proteome</keyword>
<evidence type="ECO:0000313" key="2">
    <source>
        <dbReference type="Proteomes" id="UP000297158"/>
    </source>
</evidence>
<sequence length="595" mass="60340">MTLPIETYPLPPSIATVKVRGQYRGPDGRGLQGTVTFTGPGLLTFPDADLFIAGPVVARLDEFGAFTVTLPATDNEGMNPSDWSYTVKENLTGVTGARTFALLLPKDTAEIDLADVAPADPTTPTYVPVPGPQGVKGDTGAAGSQVYTGSAAPTSALGVDGDVYTQYTASTTLGVTSTTVTMWARAAGSWSQVGSGVRGAQWYVNNVGTPSTGVPLGDMLFRSDSGDVYQRDAAGWTLKGNIKGPTGATGATGAAGANGAQGAPGVIQSVNGKSAASVTLNAADVSAVPTSEKGAVNGVATLGSDGKVPSAQLPATSNAVTSVNTKTGAVVLTSADVSAVPTSDKGAANGVATLDASTKIPSAQIPSLTSTYVAVSTRGAASGVATLDATTRLPIAQVPAVVAKNSWTPQALGFQAWSCDPGGVANPATKYLTPQRLYLTGFNITEPTTVTNVVMFARGYGGVGTNRYMAGIYREDGTRVVASSAVALTMAGQEAGALPAMASGHVGAVPLAITSTTLQPGRYWVAWLMTVGGTADFAFYHVQNEATVATANFFMTTSPFPRAWYLAAQSTLPTTVSPTNAAALADHDIPILALA</sequence>
<name>A0A4D6E5B2_9CAUD</name>
<protein>
    <submittedName>
        <fullName evidence="1">Minor tail protein</fullName>
    </submittedName>
</protein>
<proteinExistence type="predicted"/>
<accession>A0A4D6E5B2</accession>
<evidence type="ECO:0000313" key="1">
    <source>
        <dbReference type="EMBL" id="QBZ73332.1"/>
    </source>
</evidence>
<dbReference type="EMBL" id="MK686068">
    <property type="protein sequence ID" value="QBZ73332.1"/>
    <property type="molecule type" value="Genomic_DNA"/>
</dbReference>
<organism evidence="1 2">
    <name type="scientific">Streptomyces phage RemusLoopin</name>
    <dbReference type="NCBI Taxonomy" id="2562346"/>
    <lineage>
        <taxon>Viruses</taxon>
        <taxon>Duplodnaviria</taxon>
        <taxon>Heunggongvirae</taxon>
        <taxon>Uroviricota</taxon>
        <taxon>Caudoviricetes</taxon>
        <taxon>Colingsworthviridae</taxon>
        <taxon>Sebastisaurusvirus</taxon>
        <taxon>Sebastisaurusvirus remusloopin</taxon>
    </lineage>
</organism>
<gene>
    <name evidence="1" type="primary">18</name>
    <name evidence="1" type="ORF">SEA_REMUSLOOPIN_18</name>
</gene>